<name>A0A7R8D1Y2_LEPSM</name>
<evidence type="ECO:0000313" key="2">
    <source>
        <dbReference type="Proteomes" id="UP000675881"/>
    </source>
</evidence>
<proteinExistence type="predicted"/>
<protein>
    <submittedName>
        <fullName evidence="1">(salmon louse) hypothetical protein</fullName>
    </submittedName>
</protein>
<evidence type="ECO:0000313" key="1">
    <source>
        <dbReference type="EMBL" id="CAF3000217.1"/>
    </source>
</evidence>
<gene>
    <name evidence="1" type="ORF">LSAA_12951</name>
</gene>
<dbReference type="AlphaFoldDB" id="A0A7R8D1Y2"/>
<reference evidence="1" key="1">
    <citation type="submission" date="2021-02" db="EMBL/GenBank/DDBJ databases">
        <authorList>
            <person name="Bekaert M."/>
        </authorList>
    </citation>
    <scope>NUCLEOTIDE SEQUENCE</scope>
    <source>
        <strain evidence="1">IoA-00</strain>
    </source>
</reference>
<dbReference type="EMBL" id="HG994586">
    <property type="protein sequence ID" value="CAF3000217.1"/>
    <property type="molecule type" value="Genomic_DNA"/>
</dbReference>
<organism evidence="1 2">
    <name type="scientific">Lepeophtheirus salmonis</name>
    <name type="common">Salmon louse</name>
    <name type="synonym">Caligus salmonis</name>
    <dbReference type="NCBI Taxonomy" id="72036"/>
    <lineage>
        <taxon>Eukaryota</taxon>
        <taxon>Metazoa</taxon>
        <taxon>Ecdysozoa</taxon>
        <taxon>Arthropoda</taxon>
        <taxon>Crustacea</taxon>
        <taxon>Multicrustacea</taxon>
        <taxon>Hexanauplia</taxon>
        <taxon>Copepoda</taxon>
        <taxon>Siphonostomatoida</taxon>
        <taxon>Caligidae</taxon>
        <taxon>Lepeophtheirus</taxon>
    </lineage>
</organism>
<sequence>MIKAIFRRAIYGNVGLPQSSRDSLIIIQAQEILKQKEKELLKQAKRLLRRASHCKQDPHLGLLNLCSTPCRDVVCIEPYQKGPDQWKPDTVVAYVFSTMDTVLSQGWATPCSVVTCGSQCFTSWMSFSSGVGVLLKQFKASMHVEKTLKG</sequence>
<dbReference type="Proteomes" id="UP000675881">
    <property type="component" value="Chromosome 7"/>
</dbReference>
<keyword evidence="2" id="KW-1185">Reference proteome</keyword>
<accession>A0A7R8D1Y2</accession>